<dbReference type="GO" id="GO:0005829">
    <property type="term" value="C:cytosol"/>
    <property type="evidence" value="ECO:0007669"/>
    <property type="project" value="UniProtKB-SubCell"/>
</dbReference>
<keyword evidence="4" id="KW-0456">Lyase</keyword>
<evidence type="ECO:0000256" key="7">
    <source>
        <dbReference type="ARBA" id="ARBA00038883"/>
    </source>
</evidence>
<dbReference type="EC" id="4.1.1.94" evidence="7"/>
<dbReference type="InterPro" id="IPR029045">
    <property type="entry name" value="ClpP/crotonase-like_dom_sf"/>
</dbReference>
<evidence type="ECO:0000256" key="5">
    <source>
        <dbReference type="ARBA" id="ARBA00036343"/>
    </source>
</evidence>
<dbReference type="CDD" id="cd06558">
    <property type="entry name" value="crotonase-like"/>
    <property type="match status" value="1"/>
</dbReference>
<keyword evidence="15" id="KW-1185">Reference proteome</keyword>
<dbReference type="GO" id="GO:0004492">
    <property type="term" value="F:methyl/ethyl malonyl-CoA decarboxylase activity"/>
    <property type="evidence" value="ECO:0007669"/>
    <property type="project" value="UniProtKB-EC"/>
</dbReference>
<dbReference type="PANTHER" id="PTHR11941">
    <property type="entry name" value="ENOYL-COA HYDRATASE-RELATED"/>
    <property type="match status" value="1"/>
</dbReference>
<evidence type="ECO:0000313" key="15">
    <source>
        <dbReference type="Proteomes" id="UP000437748"/>
    </source>
</evidence>
<evidence type="ECO:0000256" key="1">
    <source>
        <dbReference type="ARBA" id="ARBA00004514"/>
    </source>
</evidence>
<dbReference type="Gene3D" id="3.90.226.10">
    <property type="entry name" value="2-enoyl-CoA Hydratase, Chain A, domain 1"/>
    <property type="match status" value="1"/>
</dbReference>
<dbReference type="PROSITE" id="PS00166">
    <property type="entry name" value="ENOYL_COA_HYDRATASE"/>
    <property type="match status" value="1"/>
</dbReference>
<evidence type="ECO:0000256" key="10">
    <source>
        <dbReference type="ARBA" id="ARBA00042182"/>
    </source>
</evidence>
<comment type="catalytic activity">
    <reaction evidence="11">
        <text>(S)-methylmalonyl-CoA + H(+) = propanoyl-CoA + CO2</text>
        <dbReference type="Rhea" id="RHEA:61340"/>
        <dbReference type="ChEBI" id="CHEBI:15378"/>
        <dbReference type="ChEBI" id="CHEBI:16526"/>
        <dbReference type="ChEBI" id="CHEBI:57327"/>
        <dbReference type="ChEBI" id="CHEBI:57392"/>
        <dbReference type="EC" id="4.1.1.94"/>
    </reaction>
    <physiologicalReaction direction="left-to-right" evidence="11">
        <dbReference type="Rhea" id="RHEA:61341"/>
    </physiologicalReaction>
</comment>
<evidence type="ECO:0000256" key="4">
    <source>
        <dbReference type="ARBA" id="ARBA00023239"/>
    </source>
</evidence>
<evidence type="ECO:0000256" key="8">
    <source>
        <dbReference type="ARBA" id="ARBA00039903"/>
    </source>
</evidence>
<dbReference type="InterPro" id="IPR001753">
    <property type="entry name" value="Enoyl-CoA_hydra/iso"/>
</dbReference>
<proteinExistence type="inferred from homology"/>
<dbReference type="PANTHER" id="PTHR11941:SF27">
    <property type="entry name" value="ETHYLMALONYL-COA DECARBOXYLASE"/>
    <property type="match status" value="1"/>
</dbReference>
<comment type="catalytic activity">
    <reaction evidence="5">
        <text>(2S)-ethylmalonyl-CoA + H(+) = butanoyl-CoA + CO2</text>
        <dbReference type="Rhea" id="RHEA:32131"/>
        <dbReference type="ChEBI" id="CHEBI:15378"/>
        <dbReference type="ChEBI" id="CHEBI:16526"/>
        <dbReference type="ChEBI" id="CHEBI:57371"/>
        <dbReference type="ChEBI" id="CHEBI:60909"/>
        <dbReference type="EC" id="4.1.1.94"/>
    </reaction>
    <physiologicalReaction direction="left-to-right" evidence="5">
        <dbReference type="Rhea" id="RHEA:32132"/>
    </physiologicalReaction>
</comment>
<sequence length="272" mass="30749">MIKLVDGEEFSIIAKNNICFVTLNSATTKNAISLRMSSIMQSITIEENGNPSLFEKFINEQNCLLIVVKSDVEGIFSSGGNLSELEKNEPEACKYYSSSIKAFCKLLHSTNAPSVTLLSGPSFGGGVEFALATDYRWGIGKSYDFHFTQTKFGIPTGWGGMLRLTELCPQLSPRKVSSIILGKLKFDNSQLLNLGLVDKEFNTKKACQTALDEWVHHILDCPKYLIEELMNRKNIENLTDLEEYDTHIFNKYFLKDEHKIRIHKFLSSKKKK</sequence>
<keyword evidence="3" id="KW-0963">Cytoplasm</keyword>
<comment type="function">
    <text evidence="12">Decarboxylates ethylmalonyl-CoA, a potentially toxic metabolite, to form butyryl-CoA, suggesting it might be involved in metabolite proofreading. Acts preferentially on (S)-ethylmalonyl-CoA but also has some activity on the (R)-isomer. Also has methylmalonyl-CoA decarboxylase activity at lower level.</text>
</comment>
<comment type="caution">
    <text evidence="14">The sequence shown here is derived from an EMBL/GenBank/DDBJ whole genome shotgun (WGS) entry which is preliminary data.</text>
</comment>
<dbReference type="Pfam" id="PF00378">
    <property type="entry name" value="ECH_1"/>
    <property type="match status" value="1"/>
</dbReference>
<comment type="similarity">
    <text evidence="2 13">Belongs to the enoyl-CoA hydratase/isomerase family.</text>
</comment>
<evidence type="ECO:0000256" key="9">
    <source>
        <dbReference type="ARBA" id="ARBA00042052"/>
    </source>
</evidence>
<reference evidence="14 15" key="1">
    <citation type="submission" date="2019-10" db="EMBL/GenBank/DDBJ databases">
        <title>New species of Slilvanegrellaceae.</title>
        <authorList>
            <person name="Pitt A."/>
            <person name="Hahn M.W."/>
        </authorList>
    </citation>
    <scope>NUCLEOTIDE SEQUENCE [LARGE SCALE GENOMIC DNA]</scope>
    <source>
        <strain evidence="14 15">SP-Ram-0.45-NSY-1</strain>
    </source>
</reference>
<dbReference type="AlphaFoldDB" id="A0A6N6VUL1"/>
<dbReference type="SUPFAM" id="SSF52096">
    <property type="entry name" value="ClpP/crotonase"/>
    <property type="match status" value="1"/>
</dbReference>
<gene>
    <name evidence="14" type="ORF">GCL60_07025</name>
</gene>
<comment type="catalytic activity">
    <reaction evidence="6">
        <text>(2R)-ethylmalonyl-CoA + H(+) = butanoyl-CoA + CO2</text>
        <dbReference type="Rhea" id="RHEA:59540"/>
        <dbReference type="ChEBI" id="CHEBI:15378"/>
        <dbReference type="ChEBI" id="CHEBI:16526"/>
        <dbReference type="ChEBI" id="CHEBI:57371"/>
        <dbReference type="ChEBI" id="CHEBI:85316"/>
        <dbReference type="EC" id="4.1.1.94"/>
    </reaction>
    <physiologicalReaction direction="left-to-right" evidence="6">
        <dbReference type="Rhea" id="RHEA:59541"/>
    </physiologicalReaction>
</comment>
<dbReference type="InterPro" id="IPR018376">
    <property type="entry name" value="Enoyl-CoA_hyd/isom_CS"/>
</dbReference>
<dbReference type="Proteomes" id="UP000437748">
    <property type="component" value="Unassembled WGS sequence"/>
</dbReference>
<evidence type="ECO:0000256" key="2">
    <source>
        <dbReference type="ARBA" id="ARBA00005254"/>
    </source>
</evidence>
<evidence type="ECO:0000256" key="3">
    <source>
        <dbReference type="ARBA" id="ARBA00022490"/>
    </source>
</evidence>
<evidence type="ECO:0000256" key="13">
    <source>
        <dbReference type="RuleBase" id="RU003707"/>
    </source>
</evidence>
<evidence type="ECO:0000313" key="14">
    <source>
        <dbReference type="EMBL" id="KAB8040010.1"/>
    </source>
</evidence>
<accession>A0A6N6VUL1</accession>
<comment type="subcellular location">
    <subcellularLocation>
        <location evidence="1">Cytoplasm</location>
        <location evidence="1">Cytosol</location>
    </subcellularLocation>
</comment>
<protein>
    <recommendedName>
        <fullName evidence="8">Ethylmalonyl-CoA decarboxylase</fullName>
        <ecNumber evidence="7">4.1.1.94</ecNumber>
    </recommendedName>
    <alternativeName>
        <fullName evidence="10">Enoyl-CoA hydratase domain-containing protein 1</fullName>
    </alternativeName>
    <alternativeName>
        <fullName evidence="9">Methylmalonyl-CoA decarboxylase</fullName>
    </alternativeName>
</protein>
<organism evidence="14 15">
    <name type="scientific">Silvanigrella paludirubra</name>
    <dbReference type="NCBI Taxonomy" id="2499159"/>
    <lineage>
        <taxon>Bacteria</taxon>
        <taxon>Pseudomonadati</taxon>
        <taxon>Bdellovibrionota</taxon>
        <taxon>Oligoflexia</taxon>
        <taxon>Silvanigrellales</taxon>
        <taxon>Silvanigrellaceae</taxon>
        <taxon>Silvanigrella</taxon>
    </lineage>
</organism>
<dbReference type="OrthoDB" id="4608673at2"/>
<dbReference type="RefSeq" id="WP_153419728.1">
    <property type="nucleotide sequence ID" value="NZ_WFLM01000002.1"/>
</dbReference>
<evidence type="ECO:0000256" key="6">
    <source>
        <dbReference type="ARBA" id="ARBA00036541"/>
    </source>
</evidence>
<evidence type="ECO:0000256" key="12">
    <source>
        <dbReference type="ARBA" id="ARBA00056546"/>
    </source>
</evidence>
<dbReference type="EMBL" id="WFLM01000002">
    <property type="protein sequence ID" value="KAB8040010.1"/>
    <property type="molecule type" value="Genomic_DNA"/>
</dbReference>
<name>A0A6N6VUL1_9BACT</name>
<dbReference type="GO" id="GO:0006635">
    <property type="term" value="P:fatty acid beta-oxidation"/>
    <property type="evidence" value="ECO:0007669"/>
    <property type="project" value="TreeGrafter"/>
</dbReference>
<evidence type="ECO:0000256" key="11">
    <source>
        <dbReference type="ARBA" id="ARBA00047446"/>
    </source>
</evidence>